<evidence type="ECO:0000256" key="7">
    <source>
        <dbReference type="ARBA" id="ARBA00022777"/>
    </source>
</evidence>
<dbReference type="InterPro" id="IPR003594">
    <property type="entry name" value="HATPase_dom"/>
</dbReference>
<proteinExistence type="predicted"/>
<dbReference type="InterPro" id="IPR036890">
    <property type="entry name" value="HATPase_C_sf"/>
</dbReference>
<dbReference type="InterPro" id="IPR036097">
    <property type="entry name" value="HisK_dim/P_sf"/>
</dbReference>
<dbReference type="GO" id="GO:0016036">
    <property type="term" value="P:cellular response to phosphate starvation"/>
    <property type="evidence" value="ECO:0007669"/>
    <property type="project" value="TreeGrafter"/>
</dbReference>
<keyword evidence="10" id="KW-1133">Transmembrane helix</keyword>
<keyword evidence="9" id="KW-0902">Two-component regulatory system</keyword>
<feature type="transmembrane region" description="Helical" evidence="10">
    <location>
        <begin position="12"/>
        <end position="38"/>
    </location>
</feature>
<dbReference type="PRINTS" id="PR00344">
    <property type="entry name" value="BCTRLSENSOR"/>
</dbReference>
<dbReference type="SUPFAM" id="SSF47384">
    <property type="entry name" value="Homodimeric domain of signal transducing histidine kinase"/>
    <property type="match status" value="1"/>
</dbReference>
<dbReference type="SMART" id="SM00388">
    <property type="entry name" value="HisKA"/>
    <property type="match status" value="1"/>
</dbReference>
<dbReference type="AlphaFoldDB" id="A0A919XPU2"/>
<dbReference type="EC" id="2.7.13.3" evidence="3"/>
<dbReference type="Pfam" id="PF00512">
    <property type="entry name" value="HisKA"/>
    <property type="match status" value="1"/>
</dbReference>
<dbReference type="InterPro" id="IPR004358">
    <property type="entry name" value="Sig_transdc_His_kin-like_C"/>
</dbReference>
<dbReference type="GO" id="GO:0005886">
    <property type="term" value="C:plasma membrane"/>
    <property type="evidence" value="ECO:0007669"/>
    <property type="project" value="TreeGrafter"/>
</dbReference>
<evidence type="ECO:0000256" key="1">
    <source>
        <dbReference type="ARBA" id="ARBA00000085"/>
    </source>
</evidence>
<evidence type="ECO:0000256" key="5">
    <source>
        <dbReference type="ARBA" id="ARBA00022679"/>
    </source>
</evidence>
<keyword evidence="10" id="KW-0812">Transmembrane</keyword>
<dbReference type="GO" id="GO:0004721">
    <property type="term" value="F:phosphoprotein phosphatase activity"/>
    <property type="evidence" value="ECO:0007669"/>
    <property type="project" value="TreeGrafter"/>
</dbReference>
<sequence>MTIVRRSMLLSLVFLMASVLVISVGFVAVTVVLIFLMQYFPALQLLDIKVYHILVFLSIIGFYMYTAGWLIGKPSLAVVGWMKGLSEGQYDSRFYGERYSFLWRKKDKIKLIYIPFKDMIVRLQELTATLDHNRQELEQANELREQWISGVSHDIKTPLSYIKGYLDVMVSPQIELAKEEKERIFRLLSQKVQEIEGLIRTFQFKHGKPRVLKARSDLVRFLRELTLDAANNPKSAACQFSFESQVSALPYYFDSKLLKRAVQNILMNAVLHNPPETSITVQVRTDQIIQIIITDNGVGMPSEVVQRFDHRQPGDLQDKDEGIGLFVVKDLIEEHRGELQVHSRPNRGTTVTILLPLDAVR</sequence>
<evidence type="ECO:0000256" key="9">
    <source>
        <dbReference type="ARBA" id="ARBA00023012"/>
    </source>
</evidence>
<organism evidence="12 13">
    <name type="scientific">Paenibacillus antibioticophila</name>
    <dbReference type="NCBI Taxonomy" id="1274374"/>
    <lineage>
        <taxon>Bacteria</taxon>
        <taxon>Bacillati</taxon>
        <taxon>Bacillota</taxon>
        <taxon>Bacilli</taxon>
        <taxon>Bacillales</taxon>
        <taxon>Paenibacillaceae</taxon>
        <taxon>Paenibacillus</taxon>
    </lineage>
</organism>
<keyword evidence="5" id="KW-0808">Transferase</keyword>
<dbReference type="GO" id="GO:0000155">
    <property type="term" value="F:phosphorelay sensor kinase activity"/>
    <property type="evidence" value="ECO:0007669"/>
    <property type="project" value="InterPro"/>
</dbReference>
<evidence type="ECO:0000313" key="12">
    <source>
        <dbReference type="EMBL" id="GIO37026.1"/>
    </source>
</evidence>
<evidence type="ECO:0000256" key="8">
    <source>
        <dbReference type="ARBA" id="ARBA00022840"/>
    </source>
</evidence>
<comment type="catalytic activity">
    <reaction evidence="1">
        <text>ATP + protein L-histidine = ADP + protein N-phospho-L-histidine.</text>
        <dbReference type="EC" id="2.7.13.3"/>
    </reaction>
</comment>
<name>A0A919XPU2_9BACL</name>
<evidence type="ECO:0000256" key="10">
    <source>
        <dbReference type="SAM" id="Phobius"/>
    </source>
</evidence>
<dbReference type="Gene3D" id="3.30.565.10">
    <property type="entry name" value="Histidine kinase-like ATPase, C-terminal domain"/>
    <property type="match status" value="1"/>
</dbReference>
<dbReference type="EMBL" id="BORR01000006">
    <property type="protein sequence ID" value="GIO37026.1"/>
    <property type="molecule type" value="Genomic_DNA"/>
</dbReference>
<feature type="transmembrane region" description="Helical" evidence="10">
    <location>
        <begin position="50"/>
        <end position="72"/>
    </location>
</feature>
<evidence type="ECO:0000259" key="11">
    <source>
        <dbReference type="PROSITE" id="PS50109"/>
    </source>
</evidence>
<dbReference type="Proteomes" id="UP000681162">
    <property type="component" value="Unassembled WGS sequence"/>
</dbReference>
<evidence type="ECO:0000256" key="2">
    <source>
        <dbReference type="ARBA" id="ARBA00004370"/>
    </source>
</evidence>
<evidence type="ECO:0000256" key="4">
    <source>
        <dbReference type="ARBA" id="ARBA00022553"/>
    </source>
</evidence>
<comment type="caution">
    <text evidence="12">The sequence shown here is derived from an EMBL/GenBank/DDBJ whole genome shotgun (WGS) entry which is preliminary data.</text>
</comment>
<gene>
    <name evidence="12" type="ORF">J41TS12_18870</name>
</gene>
<evidence type="ECO:0000313" key="13">
    <source>
        <dbReference type="Proteomes" id="UP000681162"/>
    </source>
</evidence>
<dbReference type="SMART" id="SM00387">
    <property type="entry name" value="HATPase_c"/>
    <property type="match status" value="1"/>
</dbReference>
<dbReference type="InterPro" id="IPR003661">
    <property type="entry name" value="HisK_dim/P_dom"/>
</dbReference>
<accession>A0A919XPU2</accession>
<dbReference type="CDD" id="cd00075">
    <property type="entry name" value="HATPase"/>
    <property type="match status" value="1"/>
</dbReference>
<evidence type="ECO:0000256" key="6">
    <source>
        <dbReference type="ARBA" id="ARBA00022741"/>
    </source>
</evidence>
<dbReference type="PROSITE" id="PS50109">
    <property type="entry name" value="HIS_KIN"/>
    <property type="match status" value="1"/>
</dbReference>
<comment type="subcellular location">
    <subcellularLocation>
        <location evidence="2">Membrane</location>
    </subcellularLocation>
</comment>
<dbReference type="CDD" id="cd00082">
    <property type="entry name" value="HisKA"/>
    <property type="match status" value="1"/>
</dbReference>
<dbReference type="PANTHER" id="PTHR45453">
    <property type="entry name" value="PHOSPHATE REGULON SENSOR PROTEIN PHOR"/>
    <property type="match status" value="1"/>
</dbReference>
<dbReference type="GO" id="GO:0005524">
    <property type="term" value="F:ATP binding"/>
    <property type="evidence" value="ECO:0007669"/>
    <property type="project" value="UniProtKB-KW"/>
</dbReference>
<evidence type="ECO:0000256" key="3">
    <source>
        <dbReference type="ARBA" id="ARBA00012438"/>
    </source>
</evidence>
<dbReference type="InterPro" id="IPR005467">
    <property type="entry name" value="His_kinase_dom"/>
</dbReference>
<dbReference type="SUPFAM" id="SSF55874">
    <property type="entry name" value="ATPase domain of HSP90 chaperone/DNA topoisomerase II/histidine kinase"/>
    <property type="match status" value="1"/>
</dbReference>
<keyword evidence="4" id="KW-0597">Phosphoprotein</keyword>
<keyword evidence="6" id="KW-0547">Nucleotide-binding</keyword>
<keyword evidence="8" id="KW-0067">ATP-binding</keyword>
<keyword evidence="10" id="KW-0472">Membrane</keyword>
<dbReference type="Pfam" id="PF02518">
    <property type="entry name" value="HATPase_c"/>
    <property type="match status" value="1"/>
</dbReference>
<keyword evidence="13" id="KW-1185">Reference proteome</keyword>
<dbReference type="RefSeq" id="WP_212939344.1">
    <property type="nucleotide sequence ID" value="NZ_BORR01000006.1"/>
</dbReference>
<dbReference type="Gene3D" id="1.10.287.130">
    <property type="match status" value="1"/>
</dbReference>
<dbReference type="InterPro" id="IPR050351">
    <property type="entry name" value="BphY/WalK/GraS-like"/>
</dbReference>
<keyword evidence="7" id="KW-0418">Kinase</keyword>
<reference evidence="12 13" key="1">
    <citation type="submission" date="2021-03" db="EMBL/GenBank/DDBJ databases">
        <title>Antimicrobial resistance genes in bacteria isolated from Japanese honey, and their potential for conferring macrolide and lincosamide resistance in the American foulbrood pathogen Paenibacillus larvae.</title>
        <authorList>
            <person name="Okamoto M."/>
            <person name="Kumagai M."/>
            <person name="Kanamori H."/>
            <person name="Takamatsu D."/>
        </authorList>
    </citation>
    <scope>NUCLEOTIDE SEQUENCE [LARGE SCALE GENOMIC DNA]</scope>
    <source>
        <strain evidence="12 13">J41TS12</strain>
    </source>
</reference>
<protein>
    <recommendedName>
        <fullName evidence="3">histidine kinase</fullName>
        <ecNumber evidence="3">2.7.13.3</ecNumber>
    </recommendedName>
</protein>
<feature type="domain" description="Histidine kinase" evidence="11">
    <location>
        <begin position="150"/>
        <end position="359"/>
    </location>
</feature>
<dbReference type="PANTHER" id="PTHR45453:SF1">
    <property type="entry name" value="PHOSPHATE REGULON SENSOR PROTEIN PHOR"/>
    <property type="match status" value="1"/>
</dbReference>